<evidence type="ECO:0000313" key="3">
    <source>
        <dbReference type="Proteomes" id="UP001153712"/>
    </source>
</evidence>
<protein>
    <recommendedName>
        <fullName evidence="1">UDENN FNIP1/2-type domain-containing protein</fullName>
    </recommendedName>
</protein>
<dbReference type="Pfam" id="PF14638">
    <property type="entry name" value="FNIP_C"/>
    <property type="match status" value="1"/>
</dbReference>
<dbReference type="PROSITE" id="PS51836">
    <property type="entry name" value="DENN_FNIP12"/>
    <property type="match status" value="1"/>
</dbReference>
<dbReference type="GO" id="GO:0005737">
    <property type="term" value="C:cytoplasm"/>
    <property type="evidence" value="ECO:0007669"/>
    <property type="project" value="TreeGrafter"/>
</dbReference>
<keyword evidence="3" id="KW-1185">Reference proteome</keyword>
<accession>A0A9N9TK22</accession>
<dbReference type="EMBL" id="OU900096">
    <property type="protein sequence ID" value="CAG9860177.1"/>
    <property type="molecule type" value="Genomic_DNA"/>
</dbReference>
<evidence type="ECO:0000259" key="1">
    <source>
        <dbReference type="PROSITE" id="PS51836"/>
    </source>
</evidence>
<sequence>MAHLDVDRMTDDESNLKDWPTLIRVLLFKECRFKDDRQLIFDSHSIRNGESAKISKNNNLDEFSHLKEMIFGSTVMKYHDTYYKIHDNLAPERLIFTHVFSTPNIKNRRISGGNINFHSGSSLLEYDLSSNCLSRSSMESNEDSFSIYRKNTSRISTNSTSSTIDSGFSESSFSVQSSRSSFTRSANLASTNSIYELFANGTDSTVGMSGNPSRSRLGVALILPVKSESIRRENIYIHLSSFVEFILWRIRHYVELAVISTKLFLPTMYEISSMSAKWLSRELQFRSQHREEEAGKASGIFSVFNRRLNSFFRRKSEEDLRFERFLKTVKELDVKETKFFLSSLLTAVLTHHTGWIESCYPTRQQNGSNSYHAVWRQLLALHGATEWHSVTSKTVIYGTRNDQILKNAIDFLRYFVRYPLVKKRCVTNENLSEEDEIVAQICNNSVFREDGENKEGIKSTSNDVKINNNNNNSNRGLLRKVKTFGRALNEVINDEDDGINVDEGNRMENPVLFILGDSDKLENLKTHDTSDKNANLSIVKTLKNKSEDFDEAMKLNILKFPLPKYKPVGEFSEIVPREFFPENGFSDIYIPERVIQATNCPEENWKNLFRNDLSRKSTFLFPNQLDENIGILANIDNWEVQILSSNRNKSDSLVVASPLVSNILDTISQMSQSNVNKEHCTRFIEQSLLEICLKGNALSQLLLTVDFCTVEFLLNALKVSIADIPLLMSVASRINPEILTKYGLTYQ</sequence>
<dbReference type="GO" id="GO:0042030">
    <property type="term" value="F:ATPase inhibitor activity"/>
    <property type="evidence" value="ECO:0007669"/>
    <property type="project" value="TreeGrafter"/>
</dbReference>
<dbReference type="InterPro" id="IPR028086">
    <property type="entry name" value="FNIP_C_dom"/>
</dbReference>
<dbReference type="PANTHER" id="PTHR21634:SF9">
    <property type="entry name" value="RE13835P"/>
    <property type="match status" value="1"/>
</dbReference>
<dbReference type="InterPro" id="IPR037545">
    <property type="entry name" value="DENN_FNIP1/2"/>
</dbReference>
<dbReference type="PANTHER" id="PTHR21634">
    <property type="entry name" value="RE13835P"/>
    <property type="match status" value="1"/>
</dbReference>
<dbReference type="Proteomes" id="UP001153712">
    <property type="component" value="Chromosome 3"/>
</dbReference>
<dbReference type="AlphaFoldDB" id="A0A9N9TK22"/>
<dbReference type="OrthoDB" id="10051712at2759"/>
<dbReference type="Pfam" id="PF14637">
    <property type="entry name" value="FNIP_M"/>
    <property type="match status" value="1"/>
</dbReference>
<evidence type="ECO:0000313" key="2">
    <source>
        <dbReference type="EMBL" id="CAG9860177.1"/>
    </source>
</evidence>
<gene>
    <name evidence="2" type="ORF">PHYEVI_LOCUS6534</name>
</gene>
<reference evidence="2" key="1">
    <citation type="submission" date="2022-01" db="EMBL/GenBank/DDBJ databases">
        <authorList>
            <person name="King R."/>
        </authorList>
    </citation>
    <scope>NUCLEOTIDE SEQUENCE</scope>
</reference>
<dbReference type="GO" id="GO:0051087">
    <property type="term" value="F:protein-folding chaperone binding"/>
    <property type="evidence" value="ECO:0007669"/>
    <property type="project" value="TreeGrafter"/>
</dbReference>
<proteinExistence type="predicted"/>
<feature type="domain" description="UDENN FNIP1/2-type" evidence="1">
    <location>
        <begin position="18"/>
        <end position="111"/>
    </location>
</feature>
<organism evidence="2 3">
    <name type="scientific">Phyllotreta striolata</name>
    <name type="common">Striped flea beetle</name>
    <name type="synonym">Crioceris striolata</name>
    <dbReference type="NCBI Taxonomy" id="444603"/>
    <lineage>
        <taxon>Eukaryota</taxon>
        <taxon>Metazoa</taxon>
        <taxon>Ecdysozoa</taxon>
        <taxon>Arthropoda</taxon>
        <taxon>Hexapoda</taxon>
        <taxon>Insecta</taxon>
        <taxon>Pterygota</taxon>
        <taxon>Neoptera</taxon>
        <taxon>Endopterygota</taxon>
        <taxon>Coleoptera</taxon>
        <taxon>Polyphaga</taxon>
        <taxon>Cucujiformia</taxon>
        <taxon>Chrysomeloidea</taxon>
        <taxon>Chrysomelidae</taxon>
        <taxon>Galerucinae</taxon>
        <taxon>Alticini</taxon>
        <taxon>Phyllotreta</taxon>
    </lineage>
</organism>
<name>A0A9N9TK22_PHYSR</name>
<dbReference type="InterPro" id="IPR028085">
    <property type="entry name" value="FNIP_mid_dom"/>
</dbReference>